<name>A0A0H5PYG7_9ZZZZ</name>
<dbReference type="Pfam" id="PF23343">
    <property type="entry name" value="REP_ORF2-G2P"/>
    <property type="match status" value="1"/>
</dbReference>
<sequence>MGACLCPIAVKIPSRKPVPEGQKDNRVPLYRNLPLIVSGKYYVARYVMAPCRHCYPCRRNRAHEWRVRLLHEAEFGMNSQVLFTTISFSDKNLPSEYTKTVVSKQMRSFFDHFRKTFGFRPKYFFISEYGDRPENKHRFHLHGFIFIPKHRADFVDYKSVHRLLEHHFGYAWIAKMKHRGAINYSMKYATKTYESKEEPDPACGLIISSHGLGRRYAEINAAALFGSYSDPYSPAFLTFTANGRKWTYKVPLYYRRISNSTVGKQRVFLLPSFERPVKGRFGPYEYTDMGKSYVCAWQSYYDRLNTFLNPLCDFKQWLKTKQLRQRRNNNSSLKPFERLG</sequence>
<evidence type="ECO:0000313" key="2">
    <source>
        <dbReference type="EMBL" id="CRY94235.1"/>
    </source>
</evidence>
<dbReference type="AlphaFoldDB" id="A0A0H5PYG7"/>
<accession>A0A0H5PYG7</accession>
<proteinExistence type="predicted"/>
<protein>
    <recommendedName>
        <fullName evidence="1">Replication-associated protein ORF2/G2P domain-containing protein</fullName>
    </recommendedName>
</protein>
<feature type="domain" description="Replication-associated protein ORF2/G2P" evidence="1">
    <location>
        <begin position="82"/>
        <end position="192"/>
    </location>
</feature>
<dbReference type="InterPro" id="IPR056906">
    <property type="entry name" value="ORF2/G2P_dom"/>
</dbReference>
<dbReference type="EMBL" id="LN852893">
    <property type="protein sequence ID" value="CRY94235.1"/>
    <property type="molecule type" value="Genomic_DNA"/>
</dbReference>
<organism evidence="2">
    <name type="scientific">uncultured prokaryote</name>
    <dbReference type="NCBI Taxonomy" id="198431"/>
    <lineage>
        <taxon>unclassified sequences</taxon>
        <taxon>environmental samples</taxon>
    </lineage>
</organism>
<evidence type="ECO:0000259" key="1">
    <source>
        <dbReference type="Pfam" id="PF23343"/>
    </source>
</evidence>
<reference evidence="2" key="2">
    <citation type="submission" date="2015-07" db="EMBL/GenBank/DDBJ databases">
        <title>Plasmids, circular viruses and viroids from rat gut.</title>
        <authorList>
            <person name="Jorgensen T.J."/>
            <person name="Hansen M.A."/>
            <person name="Xu Z."/>
            <person name="Tabak M.A."/>
            <person name="Sorensen S.J."/>
            <person name="Hansen L.H."/>
        </authorList>
    </citation>
    <scope>NUCLEOTIDE SEQUENCE</scope>
    <source>
        <strain evidence="2">RGRH0215</strain>
    </source>
</reference>
<reference evidence="2" key="1">
    <citation type="submission" date="2015-06" db="EMBL/GenBank/DDBJ databases">
        <authorList>
            <person name="Joergensen T."/>
        </authorList>
    </citation>
    <scope>NUCLEOTIDE SEQUENCE</scope>
    <source>
        <strain evidence="2">RGRH0215</strain>
    </source>
</reference>